<feature type="compositionally biased region" description="Polar residues" evidence="1">
    <location>
        <begin position="508"/>
        <end position="518"/>
    </location>
</feature>
<feature type="compositionally biased region" description="Low complexity" evidence="1">
    <location>
        <begin position="688"/>
        <end position="714"/>
    </location>
</feature>
<dbReference type="PANTHER" id="PTHR13196:SF14">
    <property type="entry name" value="UDENN DOMAIN-CONTAINING PROTEIN"/>
    <property type="match status" value="1"/>
</dbReference>
<feature type="compositionally biased region" description="Polar residues" evidence="1">
    <location>
        <begin position="452"/>
        <end position="477"/>
    </location>
</feature>
<organism evidence="3 4">
    <name type="scientific">Tritrichomonas musculus</name>
    <dbReference type="NCBI Taxonomy" id="1915356"/>
    <lineage>
        <taxon>Eukaryota</taxon>
        <taxon>Metamonada</taxon>
        <taxon>Parabasalia</taxon>
        <taxon>Tritrichomonadida</taxon>
        <taxon>Tritrichomonadidae</taxon>
        <taxon>Tritrichomonas</taxon>
    </lineage>
</organism>
<feature type="compositionally biased region" description="Low complexity" evidence="1">
    <location>
        <begin position="405"/>
        <end position="451"/>
    </location>
</feature>
<dbReference type="InterPro" id="IPR037516">
    <property type="entry name" value="Tripartite_DENN"/>
</dbReference>
<dbReference type="SMART" id="SM00799">
    <property type="entry name" value="DENN"/>
    <property type="match status" value="1"/>
</dbReference>
<evidence type="ECO:0000259" key="2">
    <source>
        <dbReference type="PROSITE" id="PS50211"/>
    </source>
</evidence>
<feature type="compositionally biased region" description="Low complexity" evidence="1">
    <location>
        <begin position="753"/>
        <end position="769"/>
    </location>
</feature>
<dbReference type="PANTHER" id="PTHR13196">
    <property type="entry name" value="DENN DOMAIN-CONTAINING"/>
    <property type="match status" value="1"/>
</dbReference>
<evidence type="ECO:0000256" key="1">
    <source>
        <dbReference type="SAM" id="MobiDB-lite"/>
    </source>
</evidence>
<feature type="domain" description="UDENN" evidence="2">
    <location>
        <begin position="19"/>
        <end position="389"/>
    </location>
</feature>
<dbReference type="EMBL" id="JAPFFF010000009">
    <property type="protein sequence ID" value="KAK8882480.1"/>
    <property type="molecule type" value="Genomic_DNA"/>
</dbReference>
<feature type="compositionally biased region" description="Low complexity" evidence="1">
    <location>
        <begin position="724"/>
        <end position="739"/>
    </location>
</feature>
<dbReference type="Proteomes" id="UP001470230">
    <property type="component" value="Unassembled WGS sequence"/>
</dbReference>
<evidence type="ECO:0000313" key="3">
    <source>
        <dbReference type="EMBL" id="KAK8882480.1"/>
    </source>
</evidence>
<proteinExistence type="predicted"/>
<feature type="compositionally biased region" description="Polar residues" evidence="1">
    <location>
        <begin position="674"/>
        <end position="687"/>
    </location>
</feature>
<feature type="region of interest" description="Disordered" evidence="1">
    <location>
        <begin position="405"/>
        <end position="640"/>
    </location>
</feature>
<dbReference type="InterPro" id="IPR001194">
    <property type="entry name" value="cDENN_dom"/>
</dbReference>
<dbReference type="InterPro" id="IPR043153">
    <property type="entry name" value="DENN_C"/>
</dbReference>
<evidence type="ECO:0000313" key="4">
    <source>
        <dbReference type="Proteomes" id="UP001470230"/>
    </source>
</evidence>
<comment type="caution">
    <text evidence="3">The sequence shown here is derived from an EMBL/GenBank/DDBJ whole genome shotgun (WGS) entry which is preliminary data.</text>
</comment>
<dbReference type="Pfam" id="PF02141">
    <property type="entry name" value="DENN"/>
    <property type="match status" value="1"/>
</dbReference>
<reference evidence="3 4" key="1">
    <citation type="submission" date="2024-04" db="EMBL/GenBank/DDBJ databases">
        <title>Tritrichomonas musculus Genome.</title>
        <authorList>
            <person name="Alves-Ferreira E."/>
            <person name="Grigg M."/>
            <person name="Lorenzi H."/>
            <person name="Galac M."/>
        </authorList>
    </citation>
    <scope>NUCLEOTIDE SEQUENCE [LARGE SCALE GENOMIC DNA]</scope>
    <source>
        <strain evidence="3 4">EAF2021</strain>
    </source>
</reference>
<dbReference type="PROSITE" id="PS50211">
    <property type="entry name" value="DENN"/>
    <property type="match status" value="1"/>
</dbReference>
<feature type="region of interest" description="Disordered" evidence="1">
    <location>
        <begin position="674"/>
        <end position="739"/>
    </location>
</feature>
<feature type="compositionally biased region" description="Polar residues" evidence="1">
    <location>
        <begin position="525"/>
        <end position="540"/>
    </location>
</feature>
<feature type="compositionally biased region" description="Low complexity" evidence="1">
    <location>
        <begin position="541"/>
        <end position="558"/>
    </location>
</feature>
<sequence>MLKFVDGEKPHKLINYVFSIKIVKNKSGDKNDYIANPTQIFPQNLCEQSILKSVQLFAFPDRAAIESRCFFTFVIGDPSSSNFQLGFVLYYTYFDAYCVLSNYYYPDMFNHLLTLEKNEMLSVCSELAKEKTYDHSNKTACFVIKGKNYPLDGGNERQQLTKLLFTTFPAFDISKIIIGMLSARHVFVVAGNASTCSLFAAALPLLIEPFFWDLNLIPILPLKIIEMIDVPVPAMIGITRSELLQTQTIAPHICVNCDTKHVLDSPVFEQSNIGLRLEVVKKQLDFHTQVNLLLNEWSKCPGFPHKLVLEKVMRFISYYLQLYTGDCMSSVNFLAAIKTKLPDYLLNSQIINQLLILDDLDNKYKVMFKKWFNTSFIKDAAEDLKKSNEIVSMKYEINSLFTDASNSQMPQQRQSQAQQQNQASQLRSTQPLSSAPQPLQQQSQMPQRSTSGNLQSLPPGNQNHYSSNPVMNSQPINRNIAISLKPPNQPSYPQNSSNFSASSYNQSGPQSSRVTYQSARPGFPQPSSYRSFNDSTGSTESPNNSDSSRFSSNDASPNNSYPNNDRNPLAQLSNVNNPNGDLLFSFNSGENTPMINPFSNNNSQPQPTNTNPSSAKPQPTNTNPPSAKPQPAPAKQAQNPVQNPASFEIFAKYNQQKTQQQAQQNQIRQTLPPQQFPQNQLRPNSTFQQNQQYSSQTQQYQSNPSYPQSNPYPNRISQNQPVLQNPFQSSQPSQNQQFMQQNQPNNYNQQRFQQNQQNQAYQQNQAQQNLPMWATGSQNNYNNQNQKKPNDSGFY</sequence>
<feature type="compositionally biased region" description="Low complexity" evidence="1">
    <location>
        <begin position="596"/>
        <end position="614"/>
    </location>
</feature>
<accession>A0ABR2JUD3</accession>
<dbReference type="InterPro" id="IPR040032">
    <property type="entry name" value="DENND1A/B/C"/>
</dbReference>
<feature type="compositionally biased region" description="Polar residues" evidence="1">
    <location>
        <begin position="559"/>
        <end position="594"/>
    </location>
</feature>
<gene>
    <name evidence="3" type="ORF">M9Y10_045122</name>
</gene>
<dbReference type="Gene3D" id="3.40.50.11500">
    <property type="match status" value="1"/>
</dbReference>
<keyword evidence="4" id="KW-1185">Reference proteome</keyword>
<dbReference type="Gene3D" id="3.30.450.200">
    <property type="match status" value="1"/>
</dbReference>
<feature type="region of interest" description="Disordered" evidence="1">
    <location>
        <begin position="753"/>
        <end position="795"/>
    </location>
</feature>
<protein>
    <recommendedName>
        <fullName evidence="2">UDENN domain-containing protein</fullName>
    </recommendedName>
</protein>
<feature type="compositionally biased region" description="Low complexity" evidence="1">
    <location>
        <begin position="491"/>
        <end position="507"/>
    </location>
</feature>
<name>A0ABR2JUD3_9EUKA</name>